<dbReference type="AlphaFoldDB" id="A0A941E1T4"/>
<dbReference type="EMBL" id="JAGSPJ010000002">
    <property type="protein sequence ID" value="MBR7799497.1"/>
    <property type="molecule type" value="Genomic_DNA"/>
</dbReference>
<evidence type="ECO:0000313" key="4">
    <source>
        <dbReference type="Proteomes" id="UP000678545"/>
    </source>
</evidence>
<organism evidence="3 4">
    <name type="scientific">Undibacterium fentianense</name>
    <dbReference type="NCBI Taxonomy" id="2828728"/>
    <lineage>
        <taxon>Bacteria</taxon>
        <taxon>Pseudomonadati</taxon>
        <taxon>Pseudomonadota</taxon>
        <taxon>Betaproteobacteria</taxon>
        <taxon>Burkholderiales</taxon>
        <taxon>Oxalobacteraceae</taxon>
        <taxon>Undibacterium</taxon>
    </lineage>
</organism>
<sequence length="135" mass="15546">MRIQVSIKVPASIKTCWDTWINPTDVMQWNTASADWHTTRCENNLEVGGELKSRMEAKDGSMGFDFVGRYTHISQYALIEMELDDGRKVLVRFLEENGGTKIEEEFDPDDTYPIEMQRAGWQAILDNFAKHVLSK</sequence>
<evidence type="ECO:0000313" key="3">
    <source>
        <dbReference type="EMBL" id="MBR7799497.1"/>
    </source>
</evidence>
<protein>
    <submittedName>
        <fullName evidence="3">SRPBCC domain-containing protein</fullName>
    </submittedName>
</protein>
<keyword evidence="4" id="KW-1185">Reference proteome</keyword>
<proteinExistence type="inferred from homology"/>
<dbReference type="InterPro" id="IPR023393">
    <property type="entry name" value="START-like_dom_sf"/>
</dbReference>
<accession>A0A941E1T4</accession>
<gene>
    <name evidence="3" type="ORF">KDM90_05740</name>
</gene>
<dbReference type="InterPro" id="IPR013538">
    <property type="entry name" value="ASHA1/2-like_C"/>
</dbReference>
<name>A0A941E1T4_9BURK</name>
<evidence type="ECO:0000256" key="1">
    <source>
        <dbReference type="ARBA" id="ARBA00006817"/>
    </source>
</evidence>
<dbReference type="RefSeq" id="WP_212674650.1">
    <property type="nucleotide sequence ID" value="NZ_JAGSPJ010000002.1"/>
</dbReference>
<dbReference type="SUPFAM" id="SSF55961">
    <property type="entry name" value="Bet v1-like"/>
    <property type="match status" value="1"/>
</dbReference>
<dbReference type="Pfam" id="PF08327">
    <property type="entry name" value="AHSA1"/>
    <property type="match status" value="1"/>
</dbReference>
<reference evidence="3" key="1">
    <citation type="submission" date="2021-04" db="EMBL/GenBank/DDBJ databases">
        <title>novel species isolated from subtropical streams in China.</title>
        <authorList>
            <person name="Lu H."/>
        </authorList>
    </citation>
    <scope>NUCLEOTIDE SEQUENCE</scope>
    <source>
        <strain evidence="3">FT137W</strain>
    </source>
</reference>
<dbReference type="Gene3D" id="3.30.530.20">
    <property type="match status" value="1"/>
</dbReference>
<comment type="caution">
    <text evidence="3">The sequence shown here is derived from an EMBL/GenBank/DDBJ whole genome shotgun (WGS) entry which is preliminary data.</text>
</comment>
<comment type="similarity">
    <text evidence="1">Belongs to the AHA1 family.</text>
</comment>
<dbReference type="Proteomes" id="UP000678545">
    <property type="component" value="Unassembled WGS sequence"/>
</dbReference>
<feature type="domain" description="Activator of Hsp90 ATPase homologue 1/2-like C-terminal" evidence="2">
    <location>
        <begin position="11"/>
        <end position="131"/>
    </location>
</feature>
<evidence type="ECO:0000259" key="2">
    <source>
        <dbReference type="Pfam" id="PF08327"/>
    </source>
</evidence>